<organism evidence="9 10">
    <name type="scientific">Lymnaea stagnalis</name>
    <name type="common">Great pond snail</name>
    <name type="synonym">Helix stagnalis</name>
    <dbReference type="NCBI Taxonomy" id="6523"/>
    <lineage>
        <taxon>Eukaryota</taxon>
        <taxon>Metazoa</taxon>
        <taxon>Spiralia</taxon>
        <taxon>Lophotrochozoa</taxon>
        <taxon>Mollusca</taxon>
        <taxon>Gastropoda</taxon>
        <taxon>Heterobranchia</taxon>
        <taxon>Euthyneura</taxon>
        <taxon>Panpulmonata</taxon>
        <taxon>Hygrophila</taxon>
        <taxon>Lymnaeoidea</taxon>
        <taxon>Lymnaeidae</taxon>
        <taxon>Lymnaea</taxon>
    </lineage>
</organism>
<keyword evidence="6" id="KW-1133">Transmembrane helix</keyword>
<feature type="compositionally biased region" description="Low complexity" evidence="5">
    <location>
        <begin position="807"/>
        <end position="826"/>
    </location>
</feature>
<feature type="region of interest" description="Disordered" evidence="5">
    <location>
        <begin position="807"/>
        <end position="833"/>
    </location>
</feature>
<evidence type="ECO:0000256" key="1">
    <source>
        <dbReference type="ARBA" id="ARBA00022801"/>
    </source>
</evidence>
<dbReference type="InterPro" id="IPR011583">
    <property type="entry name" value="Chitinase_II/V-like_cat"/>
</dbReference>
<dbReference type="AlphaFoldDB" id="A0AAV2IG90"/>
<dbReference type="GO" id="GO:0008061">
    <property type="term" value="F:chitin binding"/>
    <property type="evidence" value="ECO:0007669"/>
    <property type="project" value="InterPro"/>
</dbReference>
<dbReference type="Gene3D" id="3.10.50.10">
    <property type="match status" value="2"/>
</dbReference>
<keyword evidence="7" id="KW-0732">Signal</keyword>
<evidence type="ECO:0000256" key="4">
    <source>
        <dbReference type="RuleBase" id="RU000489"/>
    </source>
</evidence>
<feature type="compositionally biased region" description="Basic and acidic residues" evidence="5">
    <location>
        <begin position="726"/>
        <end position="738"/>
    </location>
</feature>
<comment type="caution">
    <text evidence="9">The sequence shown here is derived from an EMBL/GenBank/DDBJ whole genome shotgun (WGS) entry which is preliminary data.</text>
</comment>
<feature type="compositionally biased region" description="Polar residues" evidence="5">
    <location>
        <begin position="358"/>
        <end position="369"/>
    </location>
</feature>
<evidence type="ECO:0000259" key="8">
    <source>
        <dbReference type="PROSITE" id="PS51910"/>
    </source>
</evidence>
<keyword evidence="10" id="KW-1185">Reference proteome</keyword>
<feature type="transmembrane region" description="Helical" evidence="6">
    <location>
        <begin position="851"/>
        <end position="873"/>
    </location>
</feature>
<dbReference type="FunFam" id="3.10.50.10:FF:000001">
    <property type="entry name" value="Chitinase 3-like 1"/>
    <property type="match status" value="1"/>
</dbReference>
<sequence length="874" mass="96803">MFLKVIRVLIKCVIFSSFVQVTQQQSSRPTAPPGRQPFRRVCYFTNWSCDLLVKEAHFCLHHIDLNLCTHIIYAFAGINVTSLSLTASRVDDESKGTVKGRYVLFNDMKRNNTRLKTLLSVGGSYQTEMFIQITATASTRSQFAYNTAFYVRNWGFDGLDLDWEYPQEAHKEALTLLVQDLRLAFYQEAQLTGNKELILSLAAPASDERVNAGFQVNKISQHVDMINLMAYDFYGAWGRITGFNSPLYPRVSDTRFSYKHCVEWTVNLWVRLGAPAHKINLGIAAYGQSFMLDLKSRETATSNSLTTTTNTTASPGKISGVELNVEINPVEKATEQEVDNMIVNTVSNIISSKDEVSHNPSSQTRNCSGNDVMCTETKPDRFISNEVSTNSKRRNKRQSESGSGFEASNRLGERSEKSRGVHHRRDKAHIIDVDASVYGVGAKSAGPGKPGRLRHLDGQLSYPEICENTKLNDGHVFWDEEQQVPFVTYDDQWIGFDNVRSVAEKVKWAVRHNLGGVMLWSLDLDDFTGSYCGEGRFPLLSAISRTVLSLASPDPSSPEDSTRSSKRVNAGGGIGQSRDDLHGSERVVLNGSENFEQGLWRSNITNAKEATNLYQSTSGYYESSQDNATLLHSIGDIYGSSASPRGTPAGGSKQGSNGTRVPSRKHPKNIPAVAEGPSARTPNTDTRILEEVNEKTASSKNDSSHHRRRSGINSYPSQNDISDSNPRQDDRFKSDITENKLSGFPDVDLFDYDSGAINDVMNDYYYYIAFKAEPKAPVDGATSPGRTPVVETHTSVISAVHTTTTIRQTTTSSVPTTTSPKQTTRSVSRKRHMKDKTKLPASIRLNASQNLTLNLTLNLTSVVLSFILLIAVLL</sequence>
<dbReference type="PANTHER" id="PTHR11177:SF317">
    <property type="entry name" value="CHITINASE 12-RELATED"/>
    <property type="match status" value="1"/>
</dbReference>
<evidence type="ECO:0000256" key="5">
    <source>
        <dbReference type="SAM" id="MobiDB-lite"/>
    </source>
</evidence>
<reference evidence="9 10" key="1">
    <citation type="submission" date="2024-04" db="EMBL/GenBank/DDBJ databases">
        <authorList>
            <consortium name="Genoscope - CEA"/>
            <person name="William W."/>
        </authorList>
    </citation>
    <scope>NUCLEOTIDE SEQUENCE [LARGE SCALE GENOMIC DNA]</scope>
</reference>
<keyword evidence="3 4" id="KW-0326">Glycosidase</keyword>
<dbReference type="SMART" id="SM00636">
    <property type="entry name" value="Glyco_18"/>
    <property type="match status" value="1"/>
</dbReference>
<dbReference type="InterPro" id="IPR001579">
    <property type="entry name" value="Glyco_hydro_18_chit_AS"/>
</dbReference>
<dbReference type="InterPro" id="IPR017853">
    <property type="entry name" value="GH"/>
</dbReference>
<dbReference type="InterPro" id="IPR050314">
    <property type="entry name" value="Glycosyl_Hydrlase_18"/>
</dbReference>
<keyword evidence="1 4" id="KW-0378">Hydrolase</keyword>
<dbReference type="PROSITE" id="PS01095">
    <property type="entry name" value="GH18_1"/>
    <property type="match status" value="1"/>
</dbReference>
<dbReference type="Pfam" id="PF00704">
    <property type="entry name" value="Glyco_hydro_18"/>
    <property type="match status" value="2"/>
</dbReference>
<dbReference type="PANTHER" id="PTHR11177">
    <property type="entry name" value="CHITINASE"/>
    <property type="match status" value="1"/>
</dbReference>
<accession>A0AAV2IG90</accession>
<feature type="signal peptide" evidence="7">
    <location>
        <begin position="1"/>
        <end position="24"/>
    </location>
</feature>
<dbReference type="GO" id="GO:0004568">
    <property type="term" value="F:chitinase activity"/>
    <property type="evidence" value="ECO:0007669"/>
    <property type="project" value="TreeGrafter"/>
</dbReference>
<feature type="region of interest" description="Disordered" evidence="5">
    <location>
        <begin position="639"/>
        <end position="740"/>
    </location>
</feature>
<name>A0AAV2IG90_LYMST</name>
<feature type="region of interest" description="Disordered" evidence="5">
    <location>
        <begin position="551"/>
        <end position="581"/>
    </location>
</feature>
<feature type="compositionally biased region" description="Polar residues" evidence="5">
    <location>
        <begin position="711"/>
        <end position="725"/>
    </location>
</feature>
<feature type="domain" description="GH18" evidence="8">
    <location>
        <begin position="38"/>
        <end position="550"/>
    </location>
</feature>
<gene>
    <name evidence="9" type="ORF">GSLYS_00017266001</name>
</gene>
<keyword evidence="2" id="KW-1015">Disulfide bond</keyword>
<evidence type="ECO:0000256" key="6">
    <source>
        <dbReference type="SAM" id="Phobius"/>
    </source>
</evidence>
<feature type="chain" id="PRO_5043516972" description="GH18 domain-containing protein" evidence="7">
    <location>
        <begin position="25"/>
        <end position="874"/>
    </location>
</feature>
<protein>
    <recommendedName>
        <fullName evidence="8">GH18 domain-containing protein</fullName>
    </recommendedName>
</protein>
<dbReference type="PROSITE" id="PS51910">
    <property type="entry name" value="GH18_2"/>
    <property type="match status" value="1"/>
</dbReference>
<evidence type="ECO:0000313" key="10">
    <source>
        <dbReference type="Proteomes" id="UP001497497"/>
    </source>
</evidence>
<feature type="region of interest" description="Disordered" evidence="5">
    <location>
        <begin position="353"/>
        <end position="426"/>
    </location>
</feature>
<keyword evidence="6" id="KW-0812">Transmembrane</keyword>
<keyword evidence="6" id="KW-0472">Membrane</keyword>
<dbReference type="Proteomes" id="UP001497497">
    <property type="component" value="Unassembled WGS sequence"/>
</dbReference>
<dbReference type="GO" id="GO:0005576">
    <property type="term" value="C:extracellular region"/>
    <property type="evidence" value="ECO:0007669"/>
    <property type="project" value="TreeGrafter"/>
</dbReference>
<dbReference type="SUPFAM" id="SSF54556">
    <property type="entry name" value="Chitinase insertion domain"/>
    <property type="match status" value="1"/>
</dbReference>
<dbReference type="Gene3D" id="3.20.20.80">
    <property type="entry name" value="Glycosidases"/>
    <property type="match status" value="2"/>
</dbReference>
<dbReference type="InterPro" id="IPR029070">
    <property type="entry name" value="Chitinase_insertion_sf"/>
</dbReference>
<dbReference type="InterPro" id="IPR001223">
    <property type="entry name" value="Glyco_hydro18_cat"/>
</dbReference>
<dbReference type="GO" id="GO:0006032">
    <property type="term" value="P:chitin catabolic process"/>
    <property type="evidence" value="ECO:0007669"/>
    <property type="project" value="TreeGrafter"/>
</dbReference>
<evidence type="ECO:0000313" key="9">
    <source>
        <dbReference type="EMBL" id="CAL1543753.1"/>
    </source>
</evidence>
<evidence type="ECO:0000256" key="7">
    <source>
        <dbReference type="SAM" id="SignalP"/>
    </source>
</evidence>
<evidence type="ECO:0000256" key="3">
    <source>
        <dbReference type="ARBA" id="ARBA00023295"/>
    </source>
</evidence>
<evidence type="ECO:0000256" key="2">
    <source>
        <dbReference type="ARBA" id="ARBA00023157"/>
    </source>
</evidence>
<dbReference type="EMBL" id="CAXITT010000573">
    <property type="protein sequence ID" value="CAL1543753.1"/>
    <property type="molecule type" value="Genomic_DNA"/>
</dbReference>
<dbReference type="GO" id="GO:0005975">
    <property type="term" value="P:carbohydrate metabolic process"/>
    <property type="evidence" value="ECO:0007669"/>
    <property type="project" value="InterPro"/>
</dbReference>
<dbReference type="SUPFAM" id="SSF51445">
    <property type="entry name" value="(Trans)glycosidases"/>
    <property type="match status" value="1"/>
</dbReference>
<proteinExistence type="predicted"/>